<dbReference type="Proteomes" id="UP000006281">
    <property type="component" value="Chromosome"/>
</dbReference>
<evidence type="ECO:0000313" key="1">
    <source>
        <dbReference type="EMBL" id="CCH32678.1"/>
    </source>
</evidence>
<dbReference type="AlphaFoldDB" id="K0K7S3"/>
<dbReference type="EMBL" id="HE804045">
    <property type="protein sequence ID" value="CCH32678.1"/>
    <property type="molecule type" value="Genomic_DNA"/>
</dbReference>
<dbReference type="STRING" id="1179773.BN6_54190"/>
<dbReference type="PATRIC" id="fig|1179773.3.peg.5461"/>
<accession>K0K7S3</accession>
<keyword evidence="2" id="KW-1185">Reference proteome</keyword>
<dbReference type="HOGENOM" id="CLU_418487_0_0_11"/>
<sequence>MRTVNTPTPGSAAVVADEFRPKLRTDALWVPDDDGAFLLCNAASLTIRGKSSYALIDRIAPHLDGSATLGDLVRGLPPAVGEQVRLLVHNLHDAGFVRNAGVDRAHGLSARELTAYAGELAFIEYFGDSPAARYESFRDAAVLCVGSGRTLEGLVRALVQLGNRRTTAVLMAGDPSALGVRQVVADAQTRDPDLTVEVIGPDDGPIAARTRLAELVRRTAVVLHFADEFDAAAAGWLDEHCERAGRTVLHGVIAGDEAWLGPLAGPAGGTRGPDLWRRLRVTTAPSPFLGTPTARIVAGQLAFEAFKLLTGVPADDFRDRAVRIDLATLETEAVVLSAEAPEVPAAPGGWAASLPPDDTGSAAFSPVFRSEADSRFGAVGEVDEGSLAQVPLHCCRAAVTSVEDDGARVTAVGTGLDLTTARLAAVLVAAERACLDAVADARHDDVHAMSDLLRDRPVDVPRDRLAAWLETGVPLGVASGANWGEAALRAVGRLGQRALRDRAAPGGEVVGADSPHDVRLRRILAAGGHEVTVRSVLDEDGFAVARAESPTGLTGVGVAHDPARAATDALFDAACGLHETVTGQALRAPSIPAGAGCADEPAAPGVVANAARWLRSALGAECDVLAVTAPTHPLLGRVGRVCAVVVAASREEAVR</sequence>
<proteinExistence type="predicted"/>
<name>K0K7S3_SACES</name>
<dbReference type="Gene3D" id="3.40.50.720">
    <property type="entry name" value="NAD(P)-binding Rossmann-like Domain"/>
    <property type="match status" value="1"/>
</dbReference>
<dbReference type="eggNOG" id="COG0476">
    <property type="taxonomic scope" value="Bacteria"/>
</dbReference>
<protein>
    <submittedName>
        <fullName evidence="1">Uncharacterized protein</fullName>
    </submittedName>
</protein>
<gene>
    <name evidence="1" type="ordered locus">BN6_54190</name>
</gene>
<organism evidence="1 2">
    <name type="scientific">Saccharothrix espanaensis (strain ATCC 51144 / DSM 44229 / JCM 9112 / NBRC 15066 / NRRL 15764)</name>
    <dbReference type="NCBI Taxonomy" id="1179773"/>
    <lineage>
        <taxon>Bacteria</taxon>
        <taxon>Bacillati</taxon>
        <taxon>Actinomycetota</taxon>
        <taxon>Actinomycetes</taxon>
        <taxon>Pseudonocardiales</taxon>
        <taxon>Pseudonocardiaceae</taxon>
        <taxon>Saccharothrix</taxon>
    </lineage>
</organism>
<dbReference type="KEGG" id="sesp:BN6_54190"/>
<reference evidence="1 2" key="1">
    <citation type="journal article" date="2012" name="BMC Genomics">
        <title>Complete genome sequence of Saccharothrix espanaensis DSM 44229T and comparison to the other completely sequenced Pseudonocardiaceae.</title>
        <authorList>
            <person name="Strobel T."/>
            <person name="Al-Dilaimi A."/>
            <person name="Blom J."/>
            <person name="Gessner A."/>
            <person name="Kalinowski J."/>
            <person name="Luzhetska M."/>
            <person name="Puhler A."/>
            <person name="Szczepanowski R."/>
            <person name="Bechthold A."/>
            <person name="Ruckert C."/>
        </authorList>
    </citation>
    <scope>NUCLEOTIDE SEQUENCE [LARGE SCALE GENOMIC DNA]</scope>
    <source>
        <strain evidence="2">ATCC 51144 / DSM 44229 / JCM 9112 / NBRC 15066 / NRRL 15764</strain>
    </source>
</reference>
<dbReference type="Gene3D" id="3.90.930.60">
    <property type="match status" value="1"/>
</dbReference>
<evidence type="ECO:0000313" key="2">
    <source>
        <dbReference type="Proteomes" id="UP000006281"/>
    </source>
</evidence>